<dbReference type="EnsemblMetazoa" id="MESCA005091-RA">
    <property type="protein sequence ID" value="MESCA005091-PA"/>
    <property type="gene ID" value="MESCA005091"/>
</dbReference>
<accession>T1GNE3</accession>
<dbReference type="EMBL" id="CAQQ02148785">
    <property type="status" value="NOT_ANNOTATED_CDS"/>
    <property type="molecule type" value="Genomic_DNA"/>
</dbReference>
<proteinExistence type="predicted"/>
<organism evidence="1 2">
    <name type="scientific">Megaselia scalaris</name>
    <name type="common">Humpbacked fly</name>
    <name type="synonym">Phora scalaris</name>
    <dbReference type="NCBI Taxonomy" id="36166"/>
    <lineage>
        <taxon>Eukaryota</taxon>
        <taxon>Metazoa</taxon>
        <taxon>Ecdysozoa</taxon>
        <taxon>Arthropoda</taxon>
        <taxon>Hexapoda</taxon>
        <taxon>Insecta</taxon>
        <taxon>Pterygota</taxon>
        <taxon>Neoptera</taxon>
        <taxon>Endopterygota</taxon>
        <taxon>Diptera</taxon>
        <taxon>Brachycera</taxon>
        <taxon>Muscomorpha</taxon>
        <taxon>Platypezoidea</taxon>
        <taxon>Phoridae</taxon>
        <taxon>Megaseliini</taxon>
        <taxon>Megaselia</taxon>
    </lineage>
</organism>
<dbReference type="AlphaFoldDB" id="T1GNE3"/>
<protein>
    <submittedName>
        <fullName evidence="1">Uncharacterized protein</fullName>
    </submittedName>
</protein>
<dbReference type="HOGENOM" id="CLU_2834073_0_0_1"/>
<name>T1GNE3_MEGSC</name>
<evidence type="ECO:0000313" key="2">
    <source>
        <dbReference type="Proteomes" id="UP000015102"/>
    </source>
</evidence>
<reference evidence="2" key="1">
    <citation type="submission" date="2013-02" db="EMBL/GenBank/DDBJ databases">
        <authorList>
            <person name="Hughes D."/>
        </authorList>
    </citation>
    <scope>NUCLEOTIDE SEQUENCE</scope>
    <source>
        <strain>Durham</strain>
        <strain evidence="2">NC isolate 2 -- Noor lab</strain>
    </source>
</reference>
<sequence length="66" mass="7792">MPNCAEKFSMSDWNKGYRTFIDLRASDTKDQYCQRPTGVYQENFEIVLIETNEVHCKIQEVLRTSI</sequence>
<keyword evidence="2" id="KW-1185">Reference proteome</keyword>
<dbReference type="EMBL" id="CAQQ02148784">
    <property type="status" value="NOT_ANNOTATED_CDS"/>
    <property type="molecule type" value="Genomic_DNA"/>
</dbReference>
<reference evidence="1" key="2">
    <citation type="submission" date="2015-06" db="UniProtKB">
        <authorList>
            <consortium name="EnsemblMetazoa"/>
        </authorList>
    </citation>
    <scope>IDENTIFICATION</scope>
</reference>
<dbReference type="Proteomes" id="UP000015102">
    <property type="component" value="Unassembled WGS sequence"/>
</dbReference>
<evidence type="ECO:0000313" key="1">
    <source>
        <dbReference type="EnsemblMetazoa" id="MESCA005091-PA"/>
    </source>
</evidence>